<evidence type="ECO:0000256" key="1">
    <source>
        <dbReference type="ARBA" id="ARBA00004167"/>
    </source>
</evidence>
<dbReference type="EMBL" id="JAGKQM010000013">
    <property type="protein sequence ID" value="KAH0894367.1"/>
    <property type="molecule type" value="Genomic_DNA"/>
</dbReference>
<keyword evidence="3" id="KW-0812">Transmembrane</keyword>
<feature type="compositionally biased region" description="Low complexity" evidence="8">
    <location>
        <begin position="88"/>
        <end position="99"/>
    </location>
</feature>
<evidence type="ECO:0000256" key="6">
    <source>
        <dbReference type="ARBA" id="ARBA00023136"/>
    </source>
</evidence>
<evidence type="ECO:0000256" key="8">
    <source>
        <dbReference type="SAM" id="MobiDB-lite"/>
    </source>
</evidence>
<accession>A0ABQ8AQ55</accession>
<dbReference type="InterPro" id="IPR017972">
    <property type="entry name" value="Cyt_P450_CS"/>
</dbReference>
<feature type="region of interest" description="Disordered" evidence="8">
    <location>
        <begin position="81"/>
        <end position="107"/>
    </location>
</feature>
<dbReference type="InterPro" id="IPR001128">
    <property type="entry name" value="Cyt_P450"/>
</dbReference>
<dbReference type="PRINTS" id="PR00463">
    <property type="entry name" value="EP450I"/>
</dbReference>
<protein>
    <submittedName>
        <fullName evidence="9">Uncharacterized protein</fullName>
    </submittedName>
</protein>
<keyword evidence="5 7" id="KW-0560">Oxidoreductase</keyword>
<comment type="caution">
    <text evidence="9">The sequence shown here is derived from an EMBL/GenBank/DDBJ whole genome shotgun (WGS) entry which is preliminary data.</text>
</comment>
<dbReference type="Pfam" id="PF00067">
    <property type="entry name" value="p450"/>
    <property type="match status" value="1"/>
</dbReference>
<keyword evidence="7" id="KW-0479">Metal-binding</keyword>
<reference evidence="9 10" key="1">
    <citation type="submission" date="2021-05" db="EMBL/GenBank/DDBJ databases">
        <title>Genome Assembly of Synthetic Allotetraploid Brassica napus Reveals Homoeologous Exchanges between Subgenomes.</title>
        <authorList>
            <person name="Davis J.T."/>
        </authorList>
    </citation>
    <scope>NUCLEOTIDE SEQUENCE [LARGE SCALE GENOMIC DNA]</scope>
    <source>
        <strain evidence="10">cv. Da-Ae</strain>
        <tissue evidence="9">Seedling</tissue>
    </source>
</reference>
<dbReference type="InterPro" id="IPR050193">
    <property type="entry name" value="Cytochrome_P450_71"/>
</dbReference>
<keyword evidence="10" id="KW-1185">Reference proteome</keyword>
<comment type="similarity">
    <text evidence="2 7">Belongs to the cytochrome P450 family.</text>
</comment>
<feature type="region of interest" description="Disordered" evidence="8">
    <location>
        <begin position="14"/>
        <end position="61"/>
    </location>
</feature>
<keyword evidence="7" id="KW-0503">Monooxygenase</keyword>
<feature type="compositionally biased region" description="Polar residues" evidence="8">
    <location>
        <begin position="28"/>
        <end position="42"/>
    </location>
</feature>
<evidence type="ECO:0000256" key="4">
    <source>
        <dbReference type="ARBA" id="ARBA00022989"/>
    </source>
</evidence>
<proteinExistence type="inferred from homology"/>
<dbReference type="InterPro" id="IPR002401">
    <property type="entry name" value="Cyt_P450_E_grp-I"/>
</dbReference>
<comment type="subcellular location">
    <subcellularLocation>
        <location evidence="1">Membrane</location>
        <topology evidence="1">Single-pass membrane protein</topology>
    </subcellularLocation>
</comment>
<feature type="compositionally biased region" description="Basic and acidic residues" evidence="8">
    <location>
        <begin position="47"/>
        <end position="57"/>
    </location>
</feature>
<sequence length="271" mass="31006">MEASKGIVCGLAASGVKPQLKQQQPQQEALNTEQERGQSSGGNDVEEITRTEFRRIEEPEEDIDPDYLHYLRAVGAYNSAPVRCPQEQRQSSRGQSSGGNDVEEITRTDFRRSQGYLIRIEEPEEDIDPMFLHYLMRHPKCMKKLQDEIRSIQPHNSYVSEKEAEKMNYLNVVIKEALRLHPPVQINVRAIQREIATWGPYADEFRPERHLDSLLDFHGNDQKYIPFGSGRRKCPGIGLALALAEVTLANLVNRFDWRIEVGPLGDDKHDI</sequence>
<feature type="compositionally biased region" description="Low complexity" evidence="8">
    <location>
        <begin position="17"/>
        <end position="27"/>
    </location>
</feature>
<keyword evidence="6" id="KW-0472">Membrane</keyword>
<dbReference type="Proteomes" id="UP000824890">
    <property type="component" value="Unassembled WGS sequence"/>
</dbReference>
<evidence type="ECO:0000313" key="10">
    <source>
        <dbReference type="Proteomes" id="UP000824890"/>
    </source>
</evidence>
<dbReference type="InterPro" id="IPR036396">
    <property type="entry name" value="Cyt_P450_sf"/>
</dbReference>
<gene>
    <name evidence="9" type="ORF">HID58_056796</name>
</gene>
<dbReference type="Gene3D" id="1.10.630.10">
    <property type="entry name" value="Cytochrome P450"/>
    <property type="match status" value="1"/>
</dbReference>
<name>A0ABQ8AQ55_BRANA</name>
<evidence type="ECO:0000256" key="3">
    <source>
        <dbReference type="ARBA" id="ARBA00022692"/>
    </source>
</evidence>
<dbReference type="PANTHER" id="PTHR47956:SF4">
    <property type="entry name" value="CYTOCHROME P450 71A21-RELATED"/>
    <property type="match status" value="1"/>
</dbReference>
<dbReference type="PANTHER" id="PTHR47956">
    <property type="entry name" value="CYTOCHROME P450 71B11-RELATED"/>
    <property type="match status" value="1"/>
</dbReference>
<dbReference type="SUPFAM" id="SSF48264">
    <property type="entry name" value="Cytochrome P450"/>
    <property type="match status" value="1"/>
</dbReference>
<evidence type="ECO:0000256" key="7">
    <source>
        <dbReference type="RuleBase" id="RU000461"/>
    </source>
</evidence>
<dbReference type="PROSITE" id="PS00086">
    <property type="entry name" value="CYTOCHROME_P450"/>
    <property type="match status" value="1"/>
</dbReference>
<evidence type="ECO:0000313" key="9">
    <source>
        <dbReference type="EMBL" id="KAH0894367.1"/>
    </source>
</evidence>
<keyword evidence="7" id="KW-0349">Heme</keyword>
<evidence type="ECO:0000256" key="5">
    <source>
        <dbReference type="ARBA" id="ARBA00023002"/>
    </source>
</evidence>
<keyword evidence="7" id="KW-0408">Iron</keyword>
<keyword evidence="4" id="KW-1133">Transmembrane helix</keyword>
<organism evidence="9 10">
    <name type="scientific">Brassica napus</name>
    <name type="common">Rape</name>
    <dbReference type="NCBI Taxonomy" id="3708"/>
    <lineage>
        <taxon>Eukaryota</taxon>
        <taxon>Viridiplantae</taxon>
        <taxon>Streptophyta</taxon>
        <taxon>Embryophyta</taxon>
        <taxon>Tracheophyta</taxon>
        <taxon>Spermatophyta</taxon>
        <taxon>Magnoliopsida</taxon>
        <taxon>eudicotyledons</taxon>
        <taxon>Gunneridae</taxon>
        <taxon>Pentapetalae</taxon>
        <taxon>rosids</taxon>
        <taxon>malvids</taxon>
        <taxon>Brassicales</taxon>
        <taxon>Brassicaceae</taxon>
        <taxon>Brassiceae</taxon>
        <taxon>Brassica</taxon>
    </lineage>
</organism>
<dbReference type="PRINTS" id="PR00385">
    <property type="entry name" value="P450"/>
</dbReference>
<evidence type="ECO:0000256" key="2">
    <source>
        <dbReference type="ARBA" id="ARBA00010617"/>
    </source>
</evidence>